<name>A0A4Z1KJ01_9HELO</name>
<comment type="caution">
    <text evidence="1">The sequence shown here is derived from an EMBL/GenBank/DDBJ whole genome shotgun (WGS) entry which is preliminary data.</text>
</comment>
<dbReference type="AlphaFoldDB" id="A0A4Z1KJ01"/>
<keyword evidence="2" id="KW-1185">Reference proteome</keyword>
<proteinExistence type="predicted"/>
<evidence type="ECO:0000313" key="1">
    <source>
        <dbReference type="EMBL" id="TGO86037.1"/>
    </source>
</evidence>
<sequence length="61" mass="6784">MSREHEEYTKERTLSELSDVHGSTGAYVISASPGPITLLFSELVCGTALTDVFEMMTFFYS</sequence>
<reference evidence="1 2" key="1">
    <citation type="submission" date="2017-12" db="EMBL/GenBank/DDBJ databases">
        <title>Comparative genomics of Botrytis spp.</title>
        <authorList>
            <person name="Valero-Jimenez C.A."/>
            <person name="Tapia P."/>
            <person name="Veloso J."/>
            <person name="Silva-Moreno E."/>
            <person name="Staats M."/>
            <person name="Valdes J.H."/>
            <person name="Van Kan J.A.L."/>
        </authorList>
    </citation>
    <scope>NUCLEOTIDE SEQUENCE [LARGE SCALE GENOMIC DNA]</scope>
    <source>
        <strain evidence="1 2">MUCL3349</strain>
    </source>
</reference>
<evidence type="ECO:0000313" key="2">
    <source>
        <dbReference type="Proteomes" id="UP000297280"/>
    </source>
</evidence>
<organism evidence="1 2">
    <name type="scientific">Botrytis porri</name>
    <dbReference type="NCBI Taxonomy" id="87229"/>
    <lineage>
        <taxon>Eukaryota</taxon>
        <taxon>Fungi</taxon>
        <taxon>Dikarya</taxon>
        <taxon>Ascomycota</taxon>
        <taxon>Pezizomycotina</taxon>
        <taxon>Leotiomycetes</taxon>
        <taxon>Helotiales</taxon>
        <taxon>Sclerotiniaceae</taxon>
        <taxon>Botrytis</taxon>
    </lineage>
</organism>
<accession>A0A4Z1KJ01</accession>
<protein>
    <submittedName>
        <fullName evidence="1">Uncharacterized protein</fullName>
    </submittedName>
</protein>
<dbReference type="Proteomes" id="UP000297280">
    <property type="component" value="Unassembled WGS sequence"/>
</dbReference>
<dbReference type="EMBL" id="PQXO01000340">
    <property type="protein sequence ID" value="TGO86037.1"/>
    <property type="molecule type" value="Genomic_DNA"/>
</dbReference>
<gene>
    <name evidence="1" type="ORF">BPOR_0341g00080</name>
</gene>